<dbReference type="AlphaFoldDB" id="A3VH10"/>
<keyword evidence="2" id="KW-1185">Reference proteome</keyword>
<accession>A3VH10</accession>
<name>A3VH10_9RHOB</name>
<sequence>MVGSTNSPPNTRCSLWAMSVSAVACAEPIAGPGEVKGAQVLRRVS</sequence>
<dbReference type="HOGENOM" id="CLU_3201778_0_0_5"/>
<evidence type="ECO:0000313" key="2">
    <source>
        <dbReference type="Proteomes" id="UP000002931"/>
    </source>
</evidence>
<protein>
    <submittedName>
        <fullName evidence="1">Uncharacterized protein</fullName>
    </submittedName>
</protein>
<comment type="caution">
    <text evidence="1">The sequence shown here is derived from an EMBL/GenBank/DDBJ whole genome shotgun (WGS) entry which is preliminary data.</text>
</comment>
<gene>
    <name evidence="1" type="ORF">RB2654_14805</name>
</gene>
<proteinExistence type="predicted"/>
<dbReference type="Proteomes" id="UP000002931">
    <property type="component" value="Unassembled WGS sequence"/>
</dbReference>
<dbReference type="STRING" id="314271.RB2654_14805"/>
<reference evidence="1 2" key="1">
    <citation type="journal article" date="2010" name="J. Bacteriol.">
        <title>Genome sequences of Pelagibaca bermudensis HTCC2601T and Maritimibacter alkaliphilus HTCC2654T, the type strains of two marine Roseobacter genera.</title>
        <authorList>
            <person name="Thrash J.C."/>
            <person name="Cho J.C."/>
            <person name="Ferriera S."/>
            <person name="Johnson J."/>
            <person name="Vergin K.L."/>
            <person name="Giovannoni S.J."/>
        </authorList>
    </citation>
    <scope>NUCLEOTIDE SEQUENCE [LARGE SCALE GENOMIC DNA]</scope>
    <source>
        <strain evidence="1 2">HTCC2654</strain>
    </source>
</reference>
<organism evidence="1 2">
    <name type="scientific">Maritimibacter alkaliphilus HTCC2654</name>
    <dbReference type="NCBI Taxonomy" id="314271"/>
    <lineage>
        <taxon>Bacteria</taxon>
        <taxon>Pseudomonadati</taxon>
        <taxon>Pseudomonadota</taxon>
        <taxon>Alphaproteobacteria</taxon>
        <taxon>Rhodobacterales</taxon>
        <taxon>Roseobacteraceae</taxon>
        <taxon>Maritimibacter</taxon>
    </lineage>
</organism>
<evidence type="ECO:0000313" key="1">
    <source>
        <dbReference type="EMBL" id="EAQ12565.1"/>
    </source>
</evidence>
<dbReference type="EMBL" id="AAMT01000008">
    <property type="protein sequence ID" value="EAQ12565.1"/>
    <property type="molecule type" value="Genomic_DNA"/>
</dbReference>